<dbReference type="Gene3D" id="3.20.80.10">
    <property type="entry name" value="Regulatory factor, effector binding domain"/>
    <property type="match status" value="1"/>
</dbReference>
<dbReference type="EMBL" id="JYNV01000060">
    <property type="protein sequence ID" value="KZM27592.1"/>
    <property type="molecule type" value="Genomic_DNA"/>
</dbReference>
<dbReference type="InterPro" id="IPR011256">
    <property type="entry name" value="Reg_factor_effector_dom_sf"/>
</dbReference>
<dbReference type="PIRSF" id="PIRSF031644">
    <property type="entry name" value="UCP031644"/>
    <property type="match status" value="1"/>
</dbReference>
<comment type="caution">
    <text evidence="2">The sequence shown here is derived from an EMBL/GenBank/DDBJ whole genome shotgun (WGS) entry which is preliminary data.</text>
</comment>
<name>A0A163L8Z8_DIDRA</name>
<reference evidence="2 3" key="1">
    <citation type="journal article" date="2016" name="Sci. Rep.">
        <title>Draft genome sequencing and secretome analysis of fungal phytopathogen Ascochyta rabiei provides insight into the necrotrophic effector repertoire.</title>
        <authorList>
            <person name="Verma S."/>
            <person name="Gazara R.K."/>
            <person name="Nizam S."/>
            <person name="Parween S."/>
            <person name="Chattopadhyay D."/>
            <person name="Verma P.K."/>
        </authorList>
    </citation>
    <scope>NUCLEOTIDE SEQUENCE [LARGE SCALE GENOMIC DNA]</scope>
    <source>
        <strain evidence="2 3">ArDII</strain>
    </source>
</reference>
<dbReference type="AlphaFoldDB" id="A0A163L8Z8"/>
<organism evidence="2 3">
    <name type="scientific">Didymella rabiei</name>
    <name type="common">Chickpea ascochyta blight fungus</name>
    <name type="synonym">Mycosphaerella rabiei</name>
    <dbReference type="NCBI Taxonomy" id="5454"/>
    <lineage>
        <taxon>Eukaryota</taxon>
        <taxon>Fungi</taxon>
        <taxon>Dikarya</taxon>
        <taxon>Ascomycota</taxon>
        <taxon>Pezizomycotina</taxon>
        <taxon>Dothideomycetes</taxon>
        <taxon>Pleosporomycetidae</taxon>
        <taxon>Pleosporales</taxon>
        <taxon>Pleosporineae</taxon>
        <taxon>Didymellaceae</taxon>
        <taxon>Ascochyta</taxon>
    </lineage>
</organism>
<dbReference type="InterPro" id="IPR029442">
    <property type="entry name" value="GyrI-like"/>
</dbReference>
<dbReference type="Proteomes" id="UP000076837">
    <property type="component" value="Unassembled WGS sequence"/>
</dbReference>
<evidence type="ECO:0000313" key="2">
    <source>
        <dbReference type="EMBL" id="KZM27592.1"/>
    </source>
</evidence>
<feature type="domain" description="GyrI-like small molecule binding" evidence="1">
    <location>
        <begin position="23"/>
        <end position="206"/>
    </location>
</feature>
<gene>
    <name evidence="2" type="ORF">ST47_g1112</name>
</gene>
<dbReference type="Pfam" id="PF06445">
    <property type="entry name" value="GyrI-like"/>
    <property type="match status" value="1"/>
</dbReference>
<sequence>MEKYDVKKAYKDLYSPGRRDFALVTVPRFGYFAVDGHGDPNTATEYSEALEALYSVSYATKFASKKELDRDFVVGPLEGLWRADDPEVFVTRDKSSWDWTMMISQPEWITETELSASIDAVRAKAVRAKKEIAALDKVRFLELEEGLSVQILHVGSYDDEAPTLDRLHNTFIPSNGLSFNGDHHEIYLSDARRTPPEKLKTVLRQPVSR</sequence>
<dbReference type="InterPro" id="IPR008319">
    <property type="entry name" value="GyrI-like_CCH_Lin2189-like"/>
</dbReference>
<evidence type="ECO:0000259" key="1">
    <source>
        <dbReference type="Pfam" id="PF06445"/>
    </source>
</evidence>
<proteinExistence type="predicted"/>
<evidence type="ECO:0000313" key="3">
    <source>
        <dbReference type="Proteomes" id="UP000076837"/>
    </source>
</evidence>
<accession>A0A163L8Z8</accession>
<protein>
    <recommendedName>
        <fullName evidence="1">GyrI-like small molecule binding domain-containing protein</fullName>
    </recommendedName>
</protein>
<dbReference type="SUPFAM" id="SSF55136">
    <property type="entry name" value="Probable bacterial effector-binding domain"/>
    <property type="match status" value="1"/>
</dbReference>
<keyword evidence="3" id="KW-1185">Reference proteome</keyword>